<dbReference type="AlphaFoldDB" id="A0A316YWC4"/>
<evidence type="ECO:0000256" key="7">
    <source>
        <dbReference type="ARBA" id="ARBA00023242"/>
    </source>
</evidence>
<comment type="function">
    <text evidence="10">Acts as a component of the essential kinetochore-associated NDC80 complex, which is required for chromosome segregation and spindle checkpoint activity.</text>
</comment>
<dbReference type="PANTHER" id="PTHR22142">
    <property type="match status" value="1"/>
</dbReference>
<dbReference type="GO" id="GO:0007059">
    <property type="term" value="P:chromosome segregation"/>
    <property type="evidence" value="ECO:0007669"/>
    <property type="project" value="TreeGrafter"/>
</dbReference>
<dbReference type="RefSeq" id="XP_025379541.1">
    <property type="nucleotide sequence ID" value="XM_025521367.1"/>
</dbReference>
<keyword evidence="13" id="KW-1185">Reference proteome</keyword>
<keyword evidence="4 10" id="KW-0498">Mitosis</keyword>
<evidence type="ECO:0000256" key="3">
    <source>
        <dbReference type="ARBA" id="ARBA00022618"/>
    </source>
</evidence>
<evidence type="ECO:0000313" key="13">
    <source>
        <dbReference type="Proteomes" id="UP000245768"/>
    </source>
</evidence>
<keyword evidence="5 10" id="KW-0995">Kinetochore</keyword>
<dbReference type="GeneID" id="37043283"/>
<evidence type="ECO:0000256" key="5">
    <source>
        <dbReference type="ARBA" id="ARBA00022838"/>
    </source>
</evidence>
<dbReference type="FunCoup" id="A0A316YWC4">
    <property type="interactions" value="42"/>
</dbReference>
<keyword evidence="9 10" id="KW-0137">Centromere</keyword>
<reference evidence="12 13" key="1">
    <citation type="journal article" date="2018" name="Mol. Biol. Evol.">
        <title>Broad Genomic Sampling Reveals a Smut Pathogenic Ancestry of the Fungal Clade Ustilaginomycotina.</title>
        <authorList>
            <person name="Kijpornyongpan T."/>
            <person name="Mondo S.J."/>
            <person name="Barry K."/>
            <person name="Sandor L."/>
            <person name="Lee J."/>
            <person name="Lipzen A."/>
            <person name="Pangilinan J."/>
            <person name="LaButti K."/>
            <person name="Hainaut M."/>
            <person name="Henrissat B."/>
            <person name="Grigoriev I.V."/>
            <person name="Spatafora J.W."/>
            <person name="Aime M.C."/>
        </authorList>
    </citation>
    <scope>NUCLEOTIDE SEQUENCE [LARGE SCALE GENOMIC DNA]</scope>
    <source>
        <strain evidence="12 13">MCA 4198</strain>
    </source>
</reference>
<evidence type="ECO:0000313" key="12">
    <source>
        <dbReference type="EMBL" id="PWN92343.1"/>
    </source>
</evidence>
<accession>A0A316YWC4</accession>
<dbReference type="InterPro" id="IPR013252">
    <property type="entry name" value="Ndc80_Spc24"/>
</dbReference>
<evidence type="ECO:0000256" key="2">
    <source>
        <dbReference type="ARBA" id="ARBA00022454"/>
    </source>
</evidence>
<evidence type="ECO:0000256" key="11">
    <source>
        <dbReference type="SAM" id="Coils"/>
    </source>
</evidence>
<evidence type="ECO:0000256" key="4">
    <source>
        <dbReference type="ARBA" id="ARBA00022776"/>
    </source>
</evidence>
<evidence type="ECO:0000256" key="10">
    <source>
        <dbReference type="RuleBase" id="RU368011"/>
    </source>
</evidence>
<name>A0A316YWC4_9BASI</name>
<evidence type="ECO:0000256" key="9">
    <source>
        <dbReference type="ARBA" id="ARBA00023328"/>
    </source>
</evidence>
<dbReference type="Proteomes" id="UP000245768">
    <property type="component" value="Unassembled WGS sequence"/>
</dbReference>
<dbReference type="GO" id="GO:0051301">
    <property type="term" value="P:cell division"/>
    <property type="evidence" value="ECO:0007669"/>
    <property type="project" value="UniProtKB-UniRule"/>
</dbReference>
<dbReference type="Pfam" id="PF08286">
    <property type="entry name" value="Spc24"/>
    <property type="match status" value="1"/>
</dbReference>
<comment type="similarity">
    <text evidence="1 10">Belongs to the SPC24 family.</text>
</comment>
<keyword evidence="8 10" id="KW-0131">Cell cycle</keyword>
<feature type="coiled-coil region" evidence="11">
    <location>
        <begin position="102"/>
        <end position="129"/>
    </location>
</feature>
<evidence type="ECO:0000256" key="6">
    <source>
        <dbReference type="ARBA" id="ARBA00023054"/>
    </source>
</evidence>
<organism evidence="12 13">
    <name type="scientific">Acaromyces ingoldii</name>
    <dbReference type="NCBI Taxonomy" id="215250"/>
    <lineage>
        <taxon>Eukaryota</taxon>
        <taxon>Fungi</taxon>
        <taxon>Dikarya</taxon>
        <taxon>Basidiomycota</taxon>
        <taxon>Ustilaginomycotina</taxon>
        <taxon>Exobasidiomycetes</taxon>
        <taxon>Exobasidiales</taxon>
        <taxon>Cryptobasidiaceae</taxon>
        <taxon>Acaromyces</taxon>
    </lineage>
</organism>
<dbReference type="GO" id="GO:0008017">
    <property type="term" value="F:microtubule binding"/>
    <property type="evidence" value="ECO:0007669"/>
    <property type="project" value="TreeGrafter"/>
</dbReference>
<dbReference type="STRING" id="215250.A0A316YWC4"/>
<comment type="subunit">
    <text evidence="10">Component of the NDC80 complex.</text>
</comment>
<keyword evidence="2 10" id="KW-0158">Chromosome</keyword>
<gene>
    <name evidence="12" type="ORF">FA10DRAFT_266123</name>
</gene>
<keyword evidence="7 10" id="KW-0539">Nucleus</keyword>
<dbReference type="OrthoDB" id="3344830at2759"/>
<comment type="subcellular location">
    <subcellularLocation>
        <location evidence="10">Nucleus</location>
    </subcellularLocation>
    <subcellularLocation>
        <location evidence="10">Chromosome</location>
        <location evidence="10">Centromere</location>
        <location evidence="10">Kinetochore</location>
    </subcellularLocation>
</comment>
<evidence type="ECO:0000256" key="8">
    <source>
        <dbReference type="ARBA" id="ARBA00023306"/>
    </source>
</evidence>
<dbReference type="GO" id="GO:0031262">
    <property type="term" value="C:Ndc80 complex"/>
    <property type="evidence" value="ECO:0007669"/>
    <property type="project" value="TreeGrafter"/>
</dbReference>
<sequence length="204" mass="22697">MATPADSEIWNDETISNLVAALSPAEDLNKWTTLEEQLQDIDRARSSSIQGINAQVQALSSTLSALKESSSRIRSRSWKSEAAHASTMEELQREKFGLAKEISDGDEALMRVEADLARLREELEGVDAYDVEENSAMDKEAIAATFFRKLGFVPCYGKDDSIDTLMVRSDAKNRTVMFDIGEAEMATQGVSRYMNAQLMWQASE</sequence>
<proteinExistence type="inferred from homology"/>
<dbReference type="InParanoid" id="A0A316YWC4"/>
<keyword evidence="6 11" id="KW-0175">Coiled coil</keyword>
<dbReference type="GO" id="GO:0005634">
    <property type="term" value="C:nucleus"/>
    <property type="evidence" value="ECO:0007669"/>
    <property type="project" value="UniProtKB-SubCell"/>
</dbReference>
<protein>
    <recommendedName>
        <fullName evidence="10">Kinetochore protein Spc24</fullName>
    </recommendedName>
</protein>
<dbReference type="EMBL" id="KZ819635">
    <property type="protein sequence ID" value="PWN92343.1"/>
    <property type="molecule type" value="Genomic_DNA"/>
</dbReference>
<evidence type="ECO:0000256" key="1">
    <source>
        <dbReference type="ARBA" id="ARBA00007804"/>
    </source>
</evidence>
<keyword evidence="3 10" id="KW-0132">Cell division</keyword>
<dbReference type="PANTHER" id="PTHR22142:SF2">
    <property type="entry name" value="KINETOCHORE PROTEIN SPC24"/>
    <property type="match status" value="1"/>
</dbReference>